<keyword evidence="4 9" id="KW-0812">Transmembrane</keyword>
<keyword evidence="6 9" id="KW-1133">Transmembrane helix</keyword>
<evidence type="ECO:0000256" key="4">
    <source>
        <dbReference type="ARBA" id="ARBA00022692"/>
    </source>
</evidence>
<dbReference type="GO" id="GO:0006865">
    <property type="term" value="P:amino acid transport"/>
    <property type="evidence" value="ECO:0007669"/>
    <property type="project" value="UniProtKB-KW"/>
</dbReference>
<name>A0AA87QEA5_RHIRH</name>
<evidence type="ECO:0000256" key="7">
    <source>
        <dbReference type="ARBA" id="ARBA00023136"/>
    </source>
</evidence>
<comment type="similarity">
    <text evidence="8">Belongs to the binding-protein-dependent transport system permease family. LivHM subfamily.</text>
</comment>
<comment type="caution">
    <text evidence="10">The sequence shown here is derived from an EMBL/GenBank/DDBJ whole genome shotgun (WGS) entry which is preliminary data.</text>
</comment>
<evidence type="ECO:0000256" key="1">
    <source>
        <dbReference type="ARBA" id="ARBA00004651"/>
    </source>
</evidence>
<dbReference type="GO" id="GO:0005886">
    <property type="term" value="C:plasma membrane"/>
    <property type="evidence" value="ECO:0007669"/>
    <property type="project" value="UniProtKB-SubCell"/>
</dbReference>
<protein>
    <submittedName>
        <fullName evidence="10">Dipeptide ABC transporter permease protein</fullName>
    </submittedName>
</protein>
<dbReference type="AlphaFoldDB" id="A0AA87QEA5"/>
<dbReference type="RefSeq" id="WP_042477181.1">
    <property type="nucleotide sequence ID" value="NZ_BAYX01000025.1"/>
</dbReference>
<dbReference type="EMBL" id="BAYX01000025">
    <property type="protein sequence ID" value="GAJ96786.1"/>
    <property type="molecule type" value="Genomic_DNA"/>
</dbReference>
<dbReference type="CDD" id="cd06582">
    <property type="entry name" value="TM_PBP1_LivH_like"/>
    <property type="match status" value="1"/>
</dbReference>
<proteinExistence type="inferred from homology"/>
<accession>A0AA87QEA5</accession>
<dbReference type="InterPro" id="IPR052157">
    <property type="entry name" value="BCAA_transport_permease"/>
</dbReference>
<evidence type="ECO:0000256" key="6">
    <source>
        <dbReference type="ARBA" id="ARBA00022989"/>
    </source>
</evidence>
<feature type="transmembrane region" description="Helical" evidence="9">
    <location>
        <begin position="134"/>
        <end position="154"/>
    </location>
</feature>
<evidence type="ECO:0000313" key="11">
    <source>
        <dbReference type="Proteomes" id="UP000026941"/>
    </source>
</evidence>
<feature type="transmembrane region" description="Helical" evidence="9">
    <location>
        <begin position="12"/>
        <end position="35"/>
    </location>
</feature>
<feature type="transmembrane region" description="Helical" evidence="9">
    <location>
        <begin position="87"/>
        <end position="109"/>
    </location>
</feature>
<keyword evidence="3" id="KW-1003">Cell membrane</keyword>
<keyword evidence="5" id="KW-0029">Amino-acid transport</keyword>
<keyword evidence="2" id="KW-0813">Transport</keyword>
<reference evidence="10 11" key="1">
    <citation type="submission" date="2014-05" db="EMBL/GenBank/DDBJ databases">
        <title>Whole genome shotgun sequence of Rhizobium rhizogenes NBRC 13257.</title>
        <authorList>
            <person name="Katano-Makiyama Y."/>
            <person name="Hosoyama A."/>
            <person name="Hashimoto M."/>
            <person name="Hosoyama Y."/>
            <person name="Noguchi M."/>
            <person name="Tsuchikane K."/>
            <person name="Kimura A."/>
            <person name="Ohji S."/>
            <person name="Ichikawa N."/>
            <person name="Yamazoe A."/>
            <person name="Fujita N."/>
        </authorList>
    </citation>
    <scope>NUCLEOTIDE SEQUENCE [LARGE SCALE GENOMIC DNA]</scope>
    <source>
        <strain evidence="10 11">NBRC 13257</strain>
    </source>
</reference>
<dbReference type="InterPro" id="IPR001851">
    <property type="entry name" value="ABC_transp_permease"/>
</dbReference>
<evidence type="ECO:0000256" key="8">
    <source>
        <dbReference type="ARBA" id="ARBA00037998"/>
    </source>
</evidence>
<dbReference type="PANTHER" id="PTHR11795:SF447">
    <property type="entry name" value="ABC TRANSPORTER PERMEASE PROTEIN"/>
    <property type="match status" value="1"/>
</dbReference>
<dbReference type="Proteomes" id="UP000026941">
    <property type="component" value="Unassembled WGS sequence"/>
</dbReference>
<keyword evidence="7 9" id="KW-0472">Membrane</keyword>
<evidence type="ECO:0000313" key="10">
    <source>
        <dbReference type="EMBL" id="GAJ96786.1"/>
    </source>
</evidence>
<feature type="transmembrane region" description="Helical" evidence="9">
    <location>
        <begin position="211"/>
        <end position="235"/>
    </location>
</feature>
<feature type="transmembrane region" description="Helical" evidence="9">
    <location>
        <begin position="247"/>
        <end position="270"/>
    </location>
</feature>
<sequence length="280" mass="29573">MMTLSLNLGYDVLVLAILTLGLAVSMGLLGVLNIAHGEMVMVGAYCGLSVQHLELSYFLAVPLAFVVCGALGFLAERLIIRPLKYDGFATLLGTWGLGMAIREIVKLLWGNGYQSVDLPIAGTVNLFGSTFPGWRLFVMSCALLVLVFVAIWYLRTSTALRIRAMVSNPVLAQAVGINSSRLSTQTFVFSSAAAGIAGVLIAPTVPVEPSMGILLVVNSFFSLVVGGYGTIAGLLSGAVAIGGSQSILATQLSPSMAYLVVLAIAIIFLWRRPRGLFSRA</sequence>
<gene>
    <name evidence="10" type="ORF">RRH01S_25_00810</name>
</gene>
<evidence type="ECO:0000256" key="2">
    <source>
        <dbReference type="ARBA" id="ARBA00022448"/>
    </source>
</evidence>
<comment type="subcellular location">
    <subcellularLocation>
        <location evidence="1">Cell membrane</location>
        <topology evidence="1">Multi-pass membrane protein</topology>
    </subcellularLocation>
</comment>
<organism evidence="10 11">
    <name type="scientific">Rhizobium rhizogenes NBRC 13257</name>
    <dbReference type="NCBI Taxonomy" id="1220581"/>
    <lineage>
        <taxon>Bacteria</taxon>
        <taxon>Pseudomonadati</taxon>
        <taxon>Pseudomonadota</taxon>
        <taxon>Alphaproteobacteria</taxon>
        <taxon>Hyphomicrobiales</taxon>
        <taxon>Rhizobiaceae</taxon>
        <taxon>Rhizobium/Agrobacterium group</taxon>
        <taxon>Rhizobium</taxon>
    </lineage>
</organism>
<dbReference type="Pfam" id="PF02653">
    <property type="entry name" value="BPD_transp_2"/>
    <property type="match status" value="1"/>
</dbReference>
<evidence type="ECO:0000256" key="5">
    <source>
        <dbReference type="ARBA" id="ARBA00022970"/>
    </source>
</evidence>
<evidence type="ECO:0000256" key="3">
    <source>
        <dbReference type="ARBA" id="ARBA00022475"/>
    </source>
</evidence>
<dbReference type="PANTHER" id="PTHR11795">
    <property type="entry name" value="BRANCHED-CHAIN AMINO ACID TRANSPORT SYSTEM PERMEASE PROTEIN LIVH"/>
    <property type="match status" value="1"/>
</dbReference>
<evidence type="ECO:0000256" key="9">
    <source>
        <dbReference type="SAM" id="Phobius"/>
    </source>
</evidence>
<feature type="transmembrane region" description="Helical" evidence="9">
    <location>
        <begin position="55"/>
        <end position="75"/>
    </location>
</feature>
<dbReference type="GO" id="GO:0022857">
    <property type="term" value="F:transmembrane transporter activity"/>
    <property type="evidence" value="ECO:0007669"/>
    <property type="project" value="InterPro"/>
</dbReference>